<dbReference type="RefSeq" id="WP_093007394.1">
    <property type="nucleotide sequence ID" value="NZ_FNBC01000018.1"/>
</dbReference>
<organism evidence="3 4">
    <name type="scientific">Thermus arciformis</name>
    <dbReference type="NCBI Taxonomy" id="482827"/>
    <lineage>
        <taxon>Bacteria</taxon>
        <taxon>Thermotogati</taxon>
        <taxon>Deinococcota</taxon>
        <taxon>Deinococci</taxon>
        <taxon>Thermales</taxon>
        <taxon>Thermaceae</taxon>
        <taxon>Thermus</taxon>
    </lineage>
</organism>
<reference evidence="4" key="1">
    <citation type="submission" date="2016-10" db="EMBL/GenBank/DDBJ databases">
        <authorList>
            <person name="Varghese N."/>
            <person name="Submissions S."/>
        </authorList>
    </citation>
    <scope>NUCLEOTIDE SEQUENCE [LARGE SCALE GENOMIC DNA]</scope>
    <source>
        <strain evidence="4">CGMCC 1.6992</strain>
    </source>
</reference>
<feature type="domain" description="Transcription factor zinc-finger" evidence="2">
    <location>
        <begin position="6"/>
        <end position="44"/>
    </location>
</feature>
<evidence type="ECO:0000259" key="2">
    <source>
        <dbReference type="Pfam" id="PF13453"/>
    </source>
</evidence>
<dbReference type="OrthoDB" id="9814037at2"/>
<evidence type="ECO:0000256" key="1">
    <source>
        <dbReference type="SAM" id="Coils"/>
    </source>
</evidence>
<dbReference type="Pfam" id="PF13453">
    <property type="entry name" value="Zn_ribbon_TFIIB"/>
    <property type="match status" value="1"/>
</dbReference>
<dbReference type="STRING" id="482827.SAMN04488243_11818"/>
<dbReference type="AlphaFoldDB" id="A0A1G7H8V8"/>
<feature type="coiled-coil region" evidence="1">
    <location>
        <begin position="36"/>
        <end position="63"/>
    </location>
</feature>
<dbReference type="Proteomes" id="UP000199446">
    <property type="component" value="Unassembled WGS sequence"/>
</dbReference>
<dbReference type="EMBL" id="FNBC01000018">
    <property type="protein sequence ID" value="SDE96848.1"/>
    <property type="molecule type" value="Genomic_DNA"/>
</dbReference>
<name>A0A1G7H8V8_9DEIN</name>
<evidence type="ECO:0000313" key="4">
    <source>
        <dbReference type="Proteomes" id="UP000199446"/>
    </source>
</evidence>
<evidence type="ECO:0000313" key="3">
    <source>
        <dbReference type="EMBL" id="SDE96848.1"/>
    </source>
</evidence>
<proteinExistence type="predicted"/>
<protein>
    <recommendedName>
        <fullName evidence="2">Transcription factor zinc-finger domain-containing protein</fullName>
    </recommendedName>
</protein>
<keyword evidence="4" id="KW-1185">Reference proteome</keyword>
<gene>
    <name evidence="3" type="ORF">SAMN04488243_11818</name>
</gene>
<accession>A0A1G7H8V8</accession>
<sequence>MPLLLCPHCGVGMREVERRGVLIDVCPQCGGVWLDKGELEKLLAEAKEVERRYEEELEGFYRKEGKPYKKKKGFLEFFDLFD</sequence>
<dbReference type="InterPro" id="IPR027392">
    <property type="entry name" value="TF_Znf"/>
</dbReference>
<keyword evidence="1" id="KW-0175">Coiled coil</keyword>